<gene>
    <name evidence="1" type="ORF">NDU88_004285</name>
</gene>
<accession>A0AAV7T7P0</accession>
<dbReference type="Proteomes" id="UP001066276">
    <property type="component" value="Chromosome 4_1"/>
</dbReference>
<proteinExistence type="predicted"/>
<protein>
    <submittedName>
        <fullName evidence="1">Uncharacterized protein</fullName>
    </submittedName>
</protein>
<dbReference type="EMBL" id="JANPWB010000007">
    <property type="protein sequence ID" value="KAJ1172438.1"/>
    <property type="molecule type" value="Genomic_DNA"/>
</dbReference>
<sequence>MLACDYGEPEDRLHCCGAGVRPQWHPALESEVARNEAAYGRPTRCLRTLRPGLWNRWDRPQRYWLRGIKKETHSISQ</sequence>
<reference evidence="1" key="1">
    <citation type="journal article" date="2022" name="bioRxiv">
        <title>Sequencing and chromosome-scale assembly of the giantPleurodeles waltlgenome.</title>
        <authorList>
            <person name="Brown T."/>
            <person name="Elewa A."/>
            <person name="Iarovenko S."/>
            <person name="Subramanian E."/>
            <person name="Araus A.J."/>
            <person name="Petzold A."/>
            <person name="Susuki M."/>
            <person name="Suzuki K.-i.T."/>
            <person name="Hayashi T."/>
            <person name="Toyoda A."/>
            <person name="Oliveira C."/>
            <person name="Osipova E."/>
            <person name="Leigh N.D."/>
            <person name="Simon A."/>
            <person name="Yun M.H."/>
        </authorList>
    </citation>
    <scope>NUCLEOTIDE SEQUENCE</scope>
    <source>
        <strain evidence="1">20211129_DDA</strain>
        <tissue evidence="1">Liver</tissue>
    </source>
</reference>
<comment type="caution">
    <text evidence="1">The sequence shown here is derived from an EMBL/GenBank/DDBJ whole genome shotgun (WGS) entry which is preliminary data.</text>
</comment>
<evidence type="ECO:0000313" key="2">
    <source>
        <dbReference type="Proteomes" id="UP001066276"/>
    </source>
</evidence>
<keyword evidence="2" id="KW-1185">Reference proteome</keyword>
<name>A0AAV7T7P0_PLEWA</name>
<dbReference type="AlphaFoldDB" id="A0AAV7T7P0"/>
<organism evidence="1 2">
    <name type="scientific">Pleurodeles waltl</name>
    <name type="common">Iberian ribbed newt</name>
    <dbReference type="NCBI Taxonomy" id="8319"/>
    <lineage>
        <taxon>Eukaryota</taxon>
        <taxon>Metazoa</taxon>
        <taxon>Chordata</taxon>
        <taxon>Craniata</taxon>
        <taxon>Vertebrata</taxon>
        <taxon>Euteleostomi</taxon>
        <taxon>Amphibia</taxon>
        <taxon>Batrachia</taxon>
        <taxon>Caudata</taxon>
        <taxon>Salamandroidea</taxon>
        <taxon>Salamandridae</taxon>
        <taxon>Pleurodelinae</taxon>
        <taxon>Pleurodeles</taxon>
    </lineage>
</organism>
<evidence type="ECO:0000313" key="1">
    <source>
        <dbReference type="EMBL" id="KAJ1172438.1"/>
    </source>
</evidence>